<sequence>MGVHAEKCSIEYKSGHNRTAQHLDYSLVPALNVAKYPVSFVSQAALLDLPDLESRILGNFQNDD</sequence>
<accession>A0AAD5WIL1</accession>
<comment type="caution">
    <text evidence="1">The sequence shown here is derived from an EMBL/GenBank/DDBJ whole genome shotgun (WGS) entry which is preliminary data.</text>
</comment>
<gene>
    <name evidence="1" type="ORF">KIN20_032585</name>
</gene>
<dbReference type="EMBL" id="JAHQIW010006855">
    <property type="protein sequence ID" value="KAJ1370778.1"/>
    <property type="molecule type" value="Genomic_DNA"/>
</dbReference>
<proteinExistence type="predicted"/>
<protein>
    <submittedName>
        <fullName evidence="1">Uncharacterized protein</fullName>
    </submittedName>
</protein>
<dbReference type="AlphaFoldDB" id="A0AAD5WIL1"/>
<keyword evidence="2" id="KW-1185">Reference proteome</keyword>
<name>A0AAD5WIL1_PARTN</name>
<evidence type="ECO:0000313" key="2">
    <source>
        <dbReference type="Proteomes" id="UP001196413"/>
    </source>
</evidence>
<reference evidence="1" key="1">
    <citation type="submission" date="2021-06" db="EMBL/GenBank/DDBJ databases">
        <title>Parelaphostrongylus tenuis whole genome reference sequence.</title>
        <authorList>
            <person name="Garwood T.J."/>
            <person name="Larsen P.A."/>
            <person name="Fountain-Jones N.M."/>
            <person name="Garbe J.R."/>
            <person name="Macchietto M.G."/>
            <person name="Kania S.A."/>
            <person name="Gerhold R.W."/>
            <person name="Richards J.E."/>
            <person name="Wolf T.M."/>
        </authorList>
    </citation>
    <scope>NUCLEOTIDE SEQUENCE</scope>
    <source>
        <strain evidence="1">MNPRO001-30</strain>
        <tissue evidence="1">Meninges</tissue>
    </source>
</reference>
<organism evidence="1 2">
    <name type="scientific">Parelaphostrongylus tenuis</name>
    <name type="common">Meningeal worm</name>
    <dbReference type="NCBI Taxonomy" id="148309"/>
    <lineage>
        <taxon>Eukaryota</taxon>
        <taxon>Metazoa</taxon>
        <taxon>Ecdysozoa</taxon>
        <taxon>Nematoda</taxon>
        <taxon>Chromadorea</taxon>
        <taxon>Rhabditida</taxon>
        <taxon>Rhabditina</taxon>
        <taxon>Rhabditomorpha</taxon>
        <taxon>Strongyloidea</taxon>
        <taxon>Metastrongylidae</taxon>
        <taxon>Parelaphostrongylus</taxon>
    </lineage>
</organism>
<evidence type="ECO:0000313" key="1">
    <source>
        <dbReference type="EMBL" id="KAJ1370778.1"/>
    </source>
</evidence>
<dbReference type="Proteomes" id="UP001196413">
    <property type="component" value="Unassembled WGS sequence"/>
</dbReference>